<organism evidence="1 2">
    <name type="scientific">Catenuloplanes indicus</name>
    <dbReference type="NCBI Taxonomy" id="137267"/>
    <lineage>
        <taxon>Bacteria</taxon>
        <taxon>Bacillati</taxon>
        <taxon>Actinomycetota</taxon>
        <taxon>Actinomycetes</taxon>
        <taxon>Micromonosporales</taxon>
        <taxon>Micromonosporaceae</taxon>
        <taxon>Catenuloplanes</taxon>
    </lineage>
</organism>
<keyword evidence="2" id="KW-1185">Reference proteome</keyword>
<sequence length="213" mass="22826">MSEPAVRRREVLELLRATAGPVSIGTVAERLGVHPNTARFHLETLVRAGHADRVSGVPAGPGRPPLLFTARRQMDRGGPRNYRVLAELLADDLARADDPIAAAQDAGRRWGSRVADDVRVADGTEPAIVWLHDMLDDLGFAPEEPSVAGRGGEIGLRHCPFLELVDTHGGMICALHEGLLESAMDGLTAPVAVDGLTPFATPDRCLVTLRLED</sequence>
<dbReference type="Pfam" id="PF12840">
    <property type="entry name" value="HTH_20"/>
    <property type="match status" value="1"/>
</dbReference>
<accession>A0AAE3W9F5</accession>
<protein>
    <submittedName>
        <fullName evidence="1">ArsR family transcriptional regulator</fullName>
    </submittedName>
</protein>
<dbReference type="EMBL" id="JAUSUZ010000001">
    <property type="protein sequence ID" value="MDQ0370897.1"/>
    <property type="molecule type" value="Genomic_DNA"/>
</dbReference>
<name>A0AAE3W9F5_9ACTN</name>
<dbReference type="AlphaFoldDB" id="A0AAE3W9F5"/>
<dbReference type="InterPro" id="IPR036388">
    <property type="entry name" value="WH-like_DNA-bd_sf"/>
</dbReference>
<comment type="caution">
    <text evidence="1">The sequence shown here is derived from an EMBL/GenBank/DDBJ whole genome shotgun (WGS) entry which is preliminary data.</text>
</comment>
<dbReference type="Gene3D" id="1.10.10.10">
    <property type="entry name" value="Winged helix-like DNA-binding domain superfamily/Winged helix DNA-binding domain"/>
    <property type="match status" value="1"/>
</dbReference>
<dbReference type="InterPro" id="IPR036390">
    <property type="entry name" value="WH_DNA-bd_sf"/>
</dbReference>
<evidence type="ECO:0000313" key="2">
    <source>
        <dbReference type="Proteomes" id="UP001240236"/>
    </source>
</evidence>
<reference evidence="1 2" key="1">
    <citation type="submission" date="2023-07" db="EMBL/GenBank/DDBJ databases">
        <title>Sequencing the genomes of 1000 actinobacteria strains.</title>
        <authorList>
            <person name="Klenk H.-P."/>
        </authorList>
    </citation>
    <scope>NUCLEOTIDE SEQUENCE [LARGE SCALE GENOMIC DNA]</scope>
    <source>
        <strain evidence="1 2">DSM 44709</strain>
    </source>
</reference>
<proteinExistence type="predicted"/>
<evidence type="ECO:0000313" key="1">
    <source>
        <dbReference type="EMBL" id="MDQ0370897.1"/>
    </source>
</evidence>
<gene>
    <name evidence="1" type="ORF">J2S42_007566</name>
</gene>
<dbReference type="SUPFAM" id="SSF46785">
    <property type="entry name" value="Winged helix' DNA-binding domain"/>
    <property type="match status" value="1"/>
</dbReference>
<dbReference type="RefSeq" id="WP_307247235.1">
    <property type="nucleotide sequence ID" value="NZ_JAUSUZ010000001.1"/>
</dbReference>
<dbReference type="Proteomes" id="UP001240236">
    <property type="component" value="Unassembled WGS sequence"/>
</dbReference>